<dbReference type="SUPFAM" id="SSF52425">
    <property type="entry name" value="Cryptochrome/photolyase, N-terminal domain"/>
    <property type="match status" value="1"/>
</dbReference>
<accession>X0WNK3</accession>
<gene>
    <name evidence="2" type="ORF">S01H1_57567</name>
</gene>
<dbReference type="InterPro" id="IPR036155">
    <property type="entry name" value="Crypto/Photolyase_N_sf"/>
</dbReference>
<protein>
    <recommendedName>
        <fullName evidence="1">Photolyase/cryptochrome alpha/beta domain-containing protein</fullName>
    </recommendedName>
</protein>
<name>X0WNK3_9ZZZZ</name>
<dbReference type="InterPro" id="IPR006050">
    <property type="entry name" value="DNA_photolyase_N"/>
</dbReference>
<dbReference type="AlphaFoldDB" id="X0WNK3"/>
<evidence type="ECO:0000259" key="1">
    <source>
        <dbReference type="PROSITE" id="PS51645"/>
    </source>
</evidence>
<dbReference type="InterPro" id="IPR014729">
    <property type="entry name" value="Rossmann-like_a/b/a_fold"/>
</dbReference>
<dbReference type="PROSITE" id="PS51645">
    <property type="entry name" value="PHR_CRY_ALPHA_BETA"/>
    <property type="match status" value="1"/>
</dbReference>
<proteinExistence type="predicted"/>
<dbReference type="Gene3D" id="3.40.50.620">
    <property type="entry name" value="HUPs"/>
    <property type="match status" value="1"/>
</dbReference>
<reference evidence="2" key="1">
    <citation type="journal article" date="2014" name="Front. Microbiol.">
        <title>High frequency of phylogenetically diverse reductive dehalogenase-homologous genes in deep subseafloor sedimentary metagenomes.</title>
        <authorList>
            <person name="Kawai M."/>
            <person name="Futagami T."/>
            <person name="Toyoda A."/>
            <person name="Takaki Y."/>
            <person name="Nishi S."/>
            <person name="Hori S."/>
            <person name="Arai W."/>
            <person name="Tsubouchi T."/>
            <person name="Morono Y."/>
            <person name="Uchiyama I."/>
            <person name="Ito T."/>
            <person name="Fujiyama A."/>
            <person name="Inagaki F."/>
            <person name="Takami H."/>
        </authorList>
    </citation>
    <scope>NUCLEOTIDE SEQUENCE</scope>
    <source>
        <strain evidence="2">Expedition CK06-06</strain>
    </source>
</reference>
<evidence type="ECO:0000313" key="2">
    <source>
        <dbReference type="EMBL" id="GAG14281.1"/>
    </source>
</evidence>
<organism evidence="2">
    <name type="scientific">marine sediment metagenome</name>
    <dbReference type="NCBI Taxonomy" id="412755"/>
    <lineage>
        <taxon>unclassified sequences</taxon>
        <taxon>metagenomes</taxon>
        <taxon>ecological metagenomes</taxon>
    </lineage>
</organism>
<sequence length="39" mass="4925">MIKYNLFIFHRDLRIKDNKSLDYAFKKLKNIIFIFIFTR</sequence>
<dbReference type="EMBL" id="BARS01037548">
    <property type="protein sequence ID" value="GAG14281.1"/>
    <property type="molecule type" value="Genomic_DNA"/>
</dbReference>
<feature type="non-terminal residue" evidence="2">
    <location>
        <position position="39"/>
    </location>
</feature>
<feature type="domain" description="Photolyase/cryptochrome alpha/beta" evidence="1">
    <location>
        <begin position="3"/>
        <end position="39"/>
    </location>
</feature>
<comment type="caution">
    <text evidence="2">The sequence shown here is derived from an EMBL/GenBank/DDBJ whole genome shotgun (WGS) entry which is preliminary data.</text>
</comment>